<dbReference type="Gene3D" id="2.40.50.140">
    <property type="entry name" value="Nucleic acid-binding proteins"/>
    <property type="match status" value="1"/>
</dbReference>
<dbReference type="PROSITE" id="PS51819">
    <property type="entry name" value="VOC"/>
    <property type="match status" value="1"/>
</dbReference>
<dbReference type="GO" id="GO:0046872">
    <property type="term" value="F:metal ion binding"/>
    <property type="evidence" value="ECO:0007669"/>
    <property type="project" value="UniProtKB-KW"/>
</dbReference>
<dbReference type="InterPro" id="IPR011129">
    <property type="entry name" value="CSD"/>
</dbReference>
<sequence length="238" mass="26770">MKEIIMQQGTISRLNHSRGFGFLTTSDGEDLFFHRTNVHETPFARLQVGDRVTYDVQTAPRGTRADKVQLNMPASQLQINLAVRDMDRAVQFYVSNLGFKKIVMNPGYVLLHRGALIIGLKTDELLWHPAVVDHNPKDLVRGVGIELVLEVSDIEHYYTQIQQSGITFQEPLVDRPWGAKDFRILDSEGYYWRVTSPRPLAHPEDDHSNDTSGYQPGDALYDTSAPTASQSSGDEDGN</sequence>
<evidence type="ECO:0000313" key="5">
    <source>
        <dbReference type="EMBL" id="SVA86652.1"/>
    </source>
</evidence>
<dbReference type="SMART" id="SM00357">
    <property type="entry name" value="CSP"/>
    <property type="match status" value="1"/>
</dbReference>
<feature type="region of interest" description="Disordered" evidence="2">
    <location>
        <begin position="198"/>
        <end position="238"/>
    </location>
</feature>
<dbReference type="AlphaFoldDB" id="A0A381ZCS2"/>
<evidence type="ECO:0000256" key="2">
    <source>
        <dbReference type="SAM" id="MobiDB-lite"/>
    </source>
</evidence>
<dbReference type="InterPro" id="IPR019844">
    <property type="entry name" value="CSD_CS"/>
</dbReference>
<dbReference type="SUPFAM" id="SSF54593">
    <property type="entry name" value="Glyoxalase/Bleomycin resistance protein/Dihydroxybiphenyl dioxygenase"/>
    <property type="match status" value="1"/>
</dbReference>
<dbReference type="EMBL" id="UINC01020692">
    <property type="protein sequence ID" value="SVA86652.1"/>
    <property type="molecule type" value="Genomic_DNA"/>
</dbReference>
<name>A0A381ZCS2_9ZZZZ</name>
<evidence type="ECO:0008006" key="6">
    <source>
        <dbReference type="Google" id="ProtNLM"/>
    </source>
</evidence>
<reference evidence="5" key="1">
    <citation type="submission" date="2018-05" db="EMBL/GenBank/DDBJ databases">
        <authorList>
            <person name="Lanie J.A."/>
            <person name="Ng W.-L."/>
            <person name="Kazmierczak K.M."/>
            <person name="Andrzejewski T.M."/>
            <person name="Davidsen T.M."/>
            <person name="Wayne K.J."/>
            <person name="Tettelin H."/>
            <person name="Glass J.I."/>
            <person name="Rusch D."/>
            <person name="Podicherti R."/>
            <person name="Tsui H.-C.T."/>
            <person name="Winkler M.E."/>
        </authorList>
    </citation>
    <scope>NUCLEOTIDE SEQUENCE</scope>
</reference>
<gene>
    <name evidence="5" type="ORF">METZ01_LOCUS139506</name>
</gene>
<dbReference type="Pfam" id="PF00903">
    <property type="entry name" value="Glyoxalase"/>
    <property type="match status" value="1"/>
</dbReference>
<dbReference type="Pfam" id="PF00313">
    <property type="entry name" value="CSD"/>
    <property type="match status" value="1"/>
</dbReference>
<feature type="domain" description="VOC" evidence="3">
    <location>
        <begin position="75"/>
        <end position="197"/>
    </location>
</feature>
<dbReference type="PROSITE" id="PS00352">
    <property type="entry name" value="CSD_1"/>
    <property type="match status" value="1"/>
</dbReference>
<evidence type="ECO:0000256" key="1">
    <source>
        <dbReference type="ARBA" id="ARBA00022723"/>
    </source>
</evidence>
<dbReference type="InterPro" id="IPR002059">
    <property type="entry name" value="CSP_DNA-bd"/>
</dbReference>
<evidence type="ECO:0000259" key="3">
    <source>
        <dbReference type="PROSITE" id="PS51819"/>
    </source>
</evidence>
<keyword evidence="1" id="KW-0479">Metal-binding</keyword>
<dbReference type="GO" id="GO:0003676">
    <property type="term" value="F:nucleic acid binding"/>
    <property type="evidence" value="ECO:0007669"/>
    <property type="project" value="InterPro"/>
</dbReference>
<dbReference type="PROSITE" id="PS00934">
    <property type="entry name" value="GLYOXALASE_I_1"/>
    <property type="match status" value="1"/>
</dbReference>
<dbReference type="Gene3D" id="3.10.180.10">
    <property type="entry name" value="2,3-Dihydroxybiphenyl 1,2-Dioxygenase, domain 1"/>
    <property type="match status" value="1"/>
</dbReference>
<dbReference type="InterPro" id="IPR037523">
    <property type="entry name" value="VOC_core"/>
</dbReference>
<dbReference type="PRINTS" id="PR00050">
    <property type="entry name" value="COLDSHOCK"/>
</dbReference>
<dbReference type="PROSITE" id="PS51857">
    <property type="entry name" value="CSD_2"/>
    <property type="match status" value="1"/>
</dbReference>
<organism evidence="5">
    <name type="scientific">marine metagenome</name>
    <dbReference type="NCBI Taxonomy" id="408172"/>
    <lineage>
        <taxon>unclassified sequences</taxon>
        <taxon>metagenomes</taxon>
        <taxon>ecological metagenomes</taxon>
    </lineage>
</organism>
<dbReference type="InterPro" id="IPR012340">
    <property type="entry name" value="NA-bd_OB-fold"/>
</dbReference>
<dbReference type="InterPro" id="IPR018146">
    <property type="entry name" value="Glyoxalase_1_CS"/>
</dbReference>
<dbReference type="InterPro" id="IPR004360">
    <property type="entry name" value="Glyas_Fos-R_dOase_dom"/>
</dbReference>
<dbReference type="InterPro" id="IPR029068">
    <property type="entry name" value="Glyas_Bleomycin-R_OHBP_Dase"/>
</dbReference>
<feature type="domain" description="CSD" evidence="4">
    <location>
        <begin position="6"/>
        <end position="70"/>
    </location>
</feature>
<dbReference type="SUPFAM" id="SSF50249">
    <property type="entry name" value="Nucleic acid-binding proteins"/>
    <property type="match status" value="1"/>
</dbReference>
<accession>A0A381ZCS2</accession>
<proteinExistence type="predicted"/>
<protein>
    <recommendedName>
        <fullName evidence="6">CSD domain-containing protein</fullName>
    </recommendedName>
</protein>
<evidence type="ECO:0000259" key="4">
    <source>
        <dbReference type="PROSITE" id="PS51857"/>
    </source>
</evidence>
<dbReference type="GO" id="GO:0004462">
    <property type="term" value="F:lactoylglutathione lyase activity"/>
    <property type="evidence" value="ECO:0007669"/>
    <property type="project" value="InterPro"/>
</dbReference>